<protein>
    <submittedName>
        <fullName evidence="1">Uncharacterized protein</fullName>
    </submittedName>
</protein>
<evidence type="ECO:0000313" key="1">
    <source>
        <dbReference type="EMBL" id="PKA69573.1"/>
    </source>
</evidence>
<accession>A0ABX4PXH2</accession>
<gene>
    <name evidence="1" type="ORF">ATI02_2434</name>
</gene>
<sequence>MSDTQQQIESLSGESSSVVMGSNVLSFLSGVTRQDRQFIKDSMRLAEYRADKLFNRKREPAQWFEFYSGVLWSVGWGLEHAPVIIADNDFSGAVLDVWAKSLSTQLSREKIKRMKETFQLLEYDAAGVEVFTDSTRKWGDFRFAPAQYNVHKELEIVISNVRLLNNEWVSTYLFWNITHSSAQLDLQSRRFVTTPKEMDKYRDLLTATVREMRVKEIELSLKS</sequence>
<keyword evidence="2" id="KW-1185">Reference proteome</keyword>
<comment type="caution">
    <text evidence="1">The sequence shown here is derived from an EMBL/GenBank/DDBJ whole genome shotgun (WGS) entry which is preliminary data.</text>
</comment>
<proteinExistence type="predicted"/>
<dbReference type="RefSeq" id="WP_141233086.1">
    <property type="nucleotide sequence ID" value="NZ_JAVLSL010000007.1"/>
</dbReference>
<dbReference type="Proteomes" id="UP000232455">
    <property type="component" value="Unassembled WGS sequence"/>
</dbReference>
<evidence type="ECO:0000313" key="2">
    <source>
        <dbReference type="Proteomes" id="UP000232455"/>
    </source>
</evidence>
<name>A0ABX4PXH2_9PSED</name>
<dbReference type="EMBL" id="PHHE01000001">
    <property type="protein sequence ID" value="PKA69573.1"/>
    <property type="molecule type" value="Genomic_DNA"/>
</dbReference>
<reference evidence="1 2" key="1">
    <citation type="submission" date="2017-11" db="EMBL/GenBank/DDBJ databases">
        <title>Genome sequencing of a diverse group of Pseudomonas species.</title>
        <authorList>
            <person name="Loper J."/>
        </authorList>
    </citation>
    <scope>NUCLEOTIDE SEQUENCE [LARGE SCALE GENOMIC DNA]</scope>
    <source>
        <strain evidence="1 2">LMG 25716</strain>
    </source>
</reference>
<organism evidence="1 2">
    <name type="scientific">Pseudomonas baetica</name>
    <dbReference type="NCBI Taxonomy" id="674054"/>
    <lineage>
        <taxon>Bacteria</taxon>
        <taxon>Pseudomonadati</taxon>
        <taxon>Pseudomonadota</taxon>
        <taxon>Gammaproteobacteria</taxon>
        <taxon>Pseudomonadales</taxon>
        <taxon>Pseudomonadaceae</taxon>
        <taxon>Pseudomonas</taxon>
    </lineage>
</organism>